<dbReference type="InParanoid" id="K1Y952"/>
<dbReference type="AlphaFoldDB" id="K1Y952"/>
<reference evidence="1 2" key="1">
    <citation type="journal article" date="2012" name="BMC Genomics">
        <title>Sequencing the genome of Marssonina brunnea reveals fungus-poplar co-evolution.</title>
        <authorList>
            <person name="Zhu S."/>
            <person name="Cao Y.-Z."/>
            <person name="Jiang C."/>
            <person name="Tan B.-Y."/>
            <person name="Wang Z."/>
            <person name="Feng S."/>
            <person name="Zhang L."/>
            <person name="Su X.-H."/>
            <person name="Brejova B."/>
            <person name="Vinar T."/>
            <person name="Xu M."/>
            <person name="Wang M.-X."/>
            <person name="Zhang S.-G."/>
            <person name="Huang M.-R."/>
            <person name="Wu R."/>
            <person name="Zhou Y."/>
        </authorList>
    </citation>
    <scope>NUCLEOTIDE SEQUENCE [LARGE SCALE GENOMIC DNA]</scope>
    <source>
        <strain evidence="1 2">MB_m1</strain>
    </source>
</reference>
<dbReference type="Proteomes" id="UP000006753">
    <property type="component" value="Unassembled WGS sequence"/>
</dbReference>
<sequence length="335" mass="37665">MTSFFDFPSKVAANGIYRWMGAQPADHAHYLEKDLAFTKDQSVIGVEAPRDRIPSVSSFDEDETMDLAELLAALESKEICPLMNIRVDSGRLLRDEEAKQAHRDAQRPRPMLPVKTTYMLNSRRVHPNDQAALLRLKTLLHVARTNQISPATTRAIIPVSHLSPAYAAQAQEVARLASACFRSALDYARVALRQITSAVDAVCGAGFFTGLGRRDRMAVLGAVFDQFPVFLLARFRARESAVVDFEAIFAAKGTGHRDRVARRRLATFYRYGWIRFCEKLVVDERSAGGGDGGDFEETRRAWLEIDKRGLVWELELGGVYDLPARRKMMFEKLRG</sequence>
<dbReference type="HOGENOM" id="CLU_829177_0_0_1"/>
<dbReference type="KEGG" id="mbe:MBM_00762"/>
<dbReference type="GeneID" id="18756697"/>
<proteinExistence type="predicted"/>
<evidence type="ECO:0000313" key="1">
    <source>
        <dbReference type="EMBL" id="EKD21649.1"/>
    </source>
</evidence>
<organism evidence="1 2">
    <name type="scientific">Marssonina brunnea f. sp. multigermtubi (strain MB_m1)</name>
    <name type="common">Marssonina leaf spot fungus</name>
    <dbReference type="NCBI Taxonomy" id="1072389"/>
    <lineage>
        <taxon>Eukaryota</taxon>
        <taxon>Fungi</taxon>
        <taxon>Dikarya</taxon>
        <taxon>Ascomycota</taxon>
        <taxon>Pezizomycotina</taxon>
        <taxon>Leotiomycetes</taxon>
        <taxon>Helotiales</taxon>
        <taxon>Drepanopezizaceae</taxon>
        <taxon>Drepanopeziza</taxon>
    </lineage>
</organism>
<gene>
    <name evidence="1" type="ORF">MBM_00762</name>
</gene>
<dbReference type="OrthoDB" id="3533372at2759"/>
<keyword evidence="2" id="KW-1185">Reference proteome</keyword>
<protein>
    <submittedName>
        <fullName evidence="1">Uncharacterized protein</fullName>
    </submittedName>
</protein>
<dbReference type="OMA" id="ASACFRS"/>
<name>K1Y952_MARBU</name>
<accession>K1Y952</accession>
<dbReference type="EMBL" id="JH921428">
    <property type="protein sequence ID" value="EKD21649.1"/>
    <property type="molecule type" value="Genomic_DNA"/>
</dbReference>
<evidence type="ECO:0000313" key="2">
    <source>
        <dbReference type="Proteomes" id="UP000006753"/>
    </source>
</evidence>